<dbReference type="NCBIfam" id="NF001843">
    <property type="entry name" value="PRK00567.1-4"/>
    <property type="match status" value="1"/>
</dbReference>
<evidence type="ECO:0000256" key="2">
    <source>
        <dbReference type="ARBA" id="ARBA00007254"/>
    </source>
</evidence>
<keyword evidence="3 10" id="KW-0813">Transport</keyword>
<dbReference type="SUPFAM" id="SSF81330">
    <property type="entry name" value="Gated mechanosensitive channel"/>
    <property type="match status" value="1"/>
</dbReference>
<evidence type="ECO:0000256" key="3">
    <source>
        <dbReference type="ARBA" id="ARBA00022448"/>
    </source>
</evidence>
<comment type="subcellular location">
    <subcellularLocation>
        <location evidence="1 10">Cell membrane</location>
        <topology evidence="1 10">Multi-pass membrane protein</topology>
    </subcellularLocation>
</comment>
<organism evidence="11 12">
    <name type="scientific">Candidatus Enterenecus faecium</name>
    <dbReference type="NCBI Taxonomy" id="2840780"/>
    <lineage>
        <taxon>Bacteria</taxon>
        <taxon>Bacillati</taxon>
        <taxon>Bacillota</taxon>
        <taxon>Clostridia</taxon>
        <taxon>Eubacteriales</taxon>
        <taxon>Candidatus Enterenecus</taxon>
    </lineage>
</organism>
<dbReference type="InterPro" id="IPR037673">
    <property type="entry name" value="MSC/AndL"/>
</dbReference>
<dbReference type="AlphaFoldDB" id="A0A9D0YRY4"/>
<keyword evidence="4 10" id="KW-1003">Cell membrane</keyword>
<reference evidence="11" key="1">
    <citation type="submission" date="2020-10" db="EMBL/GenBank/DDBJ databases">
        <authorList>
            <person name="Gilroy R."/>
        </authorList>
    </citation>
    <scope>NUCLEOTIDE SEQUENCE</scope>
    <source>
        <strain evidence="11">ChiGjej2B2-12916</strain>
    </source>
</reference>
<keyword evidence="9 10" id="KW-0407">Ion channel</keyword>
<evidence type="ECO:0000313" key="11">
    <source>
        <dbReference type="EMBL" id="HIQ61007.1"/>
    </source>
</evidence>
<dbReference type="GO" id="GO:0005886">
    <property type="term" value="C:plasma membrane"/>
    <property type="evidence" value="ECO:0007669"/>
    <property type="project" value="UniProtKB-SubCell"/>
</dbReference>
<dbReference type="NCBIfam" id="TIGR00220">
    <property type="entry name" value="mscL"/>
    <property type="match status" value="1"/>
</dbReference>
<comment type="similarity">
    <text evidence="2 10">Belongs to the MscL family.</text>
</comment>
<feature type="transmembrane region" description="Helical" evidence="10">
    <location>
        <begin position="67"/>
        <end position="90"/>
    </location>
</feature>
<comment type="function">
    <text evidence="10">Channel that opens in response to stretch forces in the membrane lipid bilayer. May participate in the regulation of osmotic pressure changes within the cell.</text>
</comment>
<evidence type="ECO:0000256" key="8">
    <source>
        <dbReference type="ARBA" id="ARBA00023136"/>
    </source>
</evidence>
<keyword evidence="6 10" id="KW-1133">Transmembrane helix</keyword>
<evidence type="ECO:0000256" key="5">
    <source>
        <dbReference type="ARBA" id="ARBA00022692"/>
    </source>
</evidence>
<dbReference type="PRINTS" id="PR01264">
    <property type="entry name" value="MECHCHANNEL"/>
</dbReference>
<sequence length="127" mass="14002">MKAFIREFKTFLNRGNVLDLAVGVIIGGAFKSITDSLTNDILMPLLGLLVNRVSFSDLTLTLGSATIAYGSFLEAVLNFIIMAFAVFCIVKAFNRLHRKKEEAAPAPKPSKEELLLTEIRDLLKEGK</sequence>
<evidence type="ECO:0000256" key="9">
    <source>
        <dbReference type="ARBA" id="ARBA00023303"/>
    </source>
</evidence>
<dbReference type="Gene3D" id="1.10.1200.120">
    <property type="entry name" value="Large-conductance mechanosensitive channel, MscL, domain 1"/>
    <property type="match status" value="1"/>
</dbReference>
<evidence type="ECO:0000256" key="7">
    <source>
        <dbReference type="ARBA" id="ARBA00023065"/>
    </source>
</evidence>
<dbReference type="PROSITE" id="PS01327">
    <property type="entry name" value="MSCL"/>
    <property type="match status" value="1"/>
</dbReference>
<comment type="caution">
    <text evidence="11">The sequence shown here is derived from an EMBL/GenBank/DDBJ whole genome shotgun (WGS) entry which is preliminary data.</text>
</comment>
<keyword evidence="5 10" id="KW-0812">Transmembrane</keyword>
<accession>A0A9D0YRY4</accession>
<evidence type="ECO:0000256" key="6">
    <source>
        <dbReference type="ARBA" id="ARBA00022989"/>
    </source>
</evidence>
<evidence type="ECO:0000256" key="1">
    <source>
        <dbReference type="ARBA" id="ARBA00004651"/>
    </source>
</evidence>
<evidence type="ECO:0000313" key="12">
    <source>
        <dbReference type="Proteomes" id="UP000886879"/>
    </source>
</evidence>
<dbReference type="EMBL" id="DVFO01000049">
    <property type="protein sequence ID" value="HIQ61007.1"/>
    <property type="molecule type" value="Genomic_DNA"/>
</dbReference>
<proteinExistence type="inferred from homology"/>
<reference evidence="11" key="2">
    <citation type="journal article" date="2021" name="PeerJ">
        <title>Extensive microbial diversity within the chicken gut microbiome revealed by metagenomics and culture.</title>
        <authorList>
            <person name="Gilroy R."/>
            <person name="Ravi A."/>
            <person name="Getino M."/>
            <person name="Pursley I."/>
            <person name="Horton D.L."/>
            <person name="Alikhan N.F."/>
            <person name="Baker D."/>
            <person name="Gharbi K."/>
            <person name="Hall N."/>
            <person name="Watson M."/>
            <person name="Adriaenssens E.M."/>
            <person name="Foster-Nyarko E."/>
            <person name="Jarju S."/>
            <person name="Secka A."/>
            <person name="Antonio M."/>
            <person name="Oren A."/>
            <person name="Chaudhuri R.R."/>
            <person name="La Ragione R."/>
            <person name="Hildebrand F."/>
            <person name="Pallen M.J."/>
        </authorList>
    </citation>
    <scope>NUCLEOTIDE SEQUENCE</scope>
    <source>
        <strain evidence="11">ChiGjej2B2-12916</strain>
    </source>
</reference>
<dbReference type="InterPro" id="IPR036019">
    <property type="entry name" value="MscL_channel"/>
</dbReference>
<feature type="transmembrane region" description="Helical" evidence="10">
    <location>
        <begin position="12"/>
        <end position="30"/>
    </location>
</feature>
<dbReference type="InterPro" id="IPR019823">
    <property type="entry name" value="Mechanosensitive_channel_CS"/>
</dbReference>
<dbReference type="InterPro" id="IPR001185">
    <property type="entry name" value="MS_channel"/>
</dbReference>
<comment type="subunit">
    <text evidence="10">Homopentamer.</text>
</comment>
<dbReference type="Pfam" id="PF01741">
    <property type="entry name" value="MscL"/>
    <property type="match status" value="1"/>
</dbReference>
<dbReference type="Proteomes" id="UP000886879">
    <property type="component" value="Unassembled WGS sequence"/>
</dbReference>
<evidence type="ECO:0000256" key="4">
    <source>
        <dbReference type="ARBA" id="ARBA00022475"/>
    </source>
</evidence>
<protein>
    <recommendedName>
        <fullName evidence="10">Large-conductance mechanosensitive channel</fullName>
    </recommendedName>
</protein>
<gene>
    <name evidence="10 11" type="primary">mscL</name>
    <name evidence="11" type="ORF">IAD31_05370</name>
</gene>
<dbReference type="PANTHER" id="PTHR30266">
    <property type="entry name" value="MECHANOSENSITIVE CHANNEL MSCL"/>
    <property type="match status" value="1"/>
</dbReference>
<keyword evidence="7 10" id="KW-0406">Ion transport</keyword>
<dbReference type="GO" id="GO:0008381">
    <property type="term" value="F:mechanosensitive monoatomic ion channel activity"/>
    <property type="evidence" value="ECO:0007669"/>
    <property type="project" value="UniProtKB-UniRule"/>
</dbReference>
<name>A0A9D0YRY4_9FIRM</name>
<dbReference type="PANTHER" id="PTHR30266:SF2">
    <property type="entry name" value="LARGE-CONDUCTANCE MECHANOSENSITIVE CHANNEL"/>
    <property type="match status" value="1"/>
</dbReference>
<dbReference type="HAMAP" id="MF_00115">
    <property type="entry name" value="MscL"/>
    <property type="match status" value="1"/>
</dbReference>
<keyword evidence="8 10" id="KW-0472">Membrane</keyword>
<evidence type="ECO:0000256" key="10">
    <source>
        <dbReference type="HAMAP-Rule" id="MF_00115"/>
    </source>
</evidence>